<dbReference type="EMBL" id="CP113089">
    <property type="protein sequence ID" value="WAB80451.1"/>
    <property type="molecule type" value="Genomic_DNA"/>
</dbReference>
<gene>
    <name evidence="2" type="ORF">OVN18_07660</name>
</gene>
<feature type="transmembrane region" description="Helical" evidence="1">
    <location>
        <begin position="30"/>
        <end position="50"/>
    </location>
</feature>
<evidence type="ECO:0000313" key="3">
    <source>
        <dbReference type="Proteomes" id="UP001164706"/>
    </source>
</evidence>
<keyword evidence="1" id="KW-0812">Transmembrane</keyword>
<sequence length="143" mass="16012">MTIQLVILVVAEVLLFRTYSVHDARFHWATHFLVAVLAAAVAMIAFLVIRRAPGPRFPLLLVLGLHLYAMAPDLVFRAGTPHAPWMDVFLGHISVHYIPGGDTTWLIAALVAIGAYVIALTRWLRVRTPREQTPDAEKRLRRG</sequence>
<dbReference type="KEGG" id="mdb:OVN18_07660"/>
<keyword evidence="3" id="KW-1185">Reference proteome</keyword>
<feature type="transmembrane region" description="Helical" evidence="1">
    <location>
        <begin position="105"/>
        <end position="124"/>
    </location>
</feature>
<keyword evidence="1" id="KW-1133">Transmembrane helix</keyword>
<dbReference type="AlphaFoldDB" id="A0A9E8S8H4"/>
<dbReference type="RefSeq" id="WP_267780116.1">
    <property type="nucleotide sequence ID" value="NZ_CP113089.1"/>
</dbReference>
<name>A0A9E8S8H4_9MICO</name>
<evidence type="ECO:0000256" key="1">
    <source>
        <dbReference type="SAM" id="Phobius"/>
    </source>
</evidence>
<evidence type="ECO:0000313" key="2">
    <source>
        <dbReference type="EMBL" id="WAB80451.1"/>
    </source>
</evidence>
<proteinExistence type="predicted"/>
<reference evidence="2" key="1">
    <citation type="submission" date="2022-11" db="EMBL/GenBank/DDBJ databases">
        <title>Description of Microcella daejonensis nov. sp, isolated from riverside soil.</title>
        <authorList>
            <person name="Molina K.M."/>
            <person name="Kim S.B."/>
        </authorList>
    </citation>
    <scope>NUCLEOTIDE SEQUENCE</scope>
    <source>
        <strain evidence="2">MMS21-STM12</strain>
    </source>
</reference>
<feature type="transmembrane region" description="Helical" evidence="1">
    <location>
        <begin position="57"/>
        <end position="76"/>
    </location>
</feature>
<organism evidence="2 3">
    <name type="scientific">Microcella daejeonensis</name>
    <dbReference type="NCBI Taxonomy" id="2994971"/>
    <lineage>
        <taxon>Bacteria</taxon>
        <taxon>Bacillati</taxon>
        <taxon>Actinomycetota</taxon>
        <taxon>Actinomycetes</taxon>
        <taxon>Micrococcales</taxon>
        <taxon>Microbacteriaceae</taxon>
        <taxon>Microcella</taxon>
    </lineage>
</organism>
<accession>A0A9E8S8H4</accession>
<keyword evidence="1" id="KW-0472">Membrane</keyword>
<protein>
    <submittedName>
        <fullName evidence="2">Uncharacterized protein</fullName>
    </submittedName>
</protein>
<dbReference type="Proteomes" id="UP001164706">
    <property type="component" value="Chromosome"/>
</dbReference>